<dbReference type="InterPro" id="IPR023696">
    <property type="entry name" value="Ureohydrolase_dom_sf"/>
</dbReference>
<protein>
    <recommendedName>
        <fullName evidence="2">Histone deacetylase domain-containing protein</fullName>
    </recommendedName>
</protein>
<dbReference type="InterPro" id="IPR053244">
    <property type="entry name" value="HDAC_HD_type_1"/>
</dbReference>
<evidence type="ECO:0000313" key="3">
    <source>
        <dbReference type="EMBL" id="KPV78232.1"/>
    </source>
</evidence>
<feature type="compositionally biased region" description="Low complexity" evidence="1">
    <location>
        <begin position="145"/>
        <end position="157"/>
    </location>
</feature>
<dbReference type="GeneID" id="28974217"/>
<dbReference type="Pfam" id="PF00850">
    <property type="entry name" value="Hist_deacetyl"/>
    <property type="match status" value="1"/>
</dbReference>
<feature type="compositionally biased region" description="Pro residues" evidence="1">
    <location>
        <begin position="134"/>
        <end position="144"/>
    </location>
</feature>
<dbReference type="Proteomes" id="UP000053890">
    <property type="component" value="Unassembled WGS sequence"/>
</dbReference>
<feature type="domain" description="Histone deacetylase" evidence="2">
    <location>
        <begin position="194"/>
        <end position="481"/>
    </location>
</feature>
<dbReference type="GO" id="GO:0010468">
    <property type="term" value="P:regulation of gene expression"/>
    <property type="evidence" value="ECO:0007669"/>
    <property type="project" value="UniProtKB-ARBA"/>
</dbReference>
<dbReference type="EMBL" id="KQ474073">
    <property type="protein sequence ID" value="KPV78232.1"/>
    <property type="molecule type" value="Genomic_DNA"/>
</dbReference>
<dbReference type="PRINTS" id="PR01270">
    <property type="entry name" value="HDASUPER"/>
</dbReference>
<gene>
    <name evidence="3" type="ORF">RHOBADRAFT_40780</name>
</gene>
<feature type="region of interest" description="Disordered" evidence="1">
    <location>
        <begin position="659"/>
        <end position="695"/>
    </location>
</feature>
<proteinExistence type="predicted"/>
<dbReference type="OrthoDB" id="5232919at2759"/>
<dbReference type="GO" id="GO:0004407">
    <property type="term" value="F:histone deacetylase activity"/>
    <property type="evidence" value="ECO:0007669"/>
    <property type="project" value="TreeGrafter"/>
</dbReference>
<evidence type="ECO:0000256" key="1">
    <source>
        <dbReference type="SAM" id="MobiDB-lite"/>
    </source>
</evidence>
<dbReference type="PANTHER" id="PTHR47558:SF1">
    <property type="entry name" value="HISTONE DEACETYLASE HOS3"/>
    <property type="match status" value="1"/>
</dbReference>
<feature type="compositionally biased region" description="Low complexity" evidence="1">
    <location>
        <begin position="124"/>
        <end position="133"/>
    </location>
</feature>
<feature type="region of interest" description="Disordered" evidence="1">
    <location>
        <begin position="570"/>
        <end position="627"/>
    </location>
</feature>
<name>A0A194SCA2_RHOGW</name>
<dbReference type="SUPFAM" id="SSF52768">
    <property type="entry name" value="Arginase/deacetylase"/>
    <property type="match status" value="1"/>
</dbReference>
<evidence type="ECO:0000259" key="2">
    <source>
        <dbReference type="Pfam" id="PF00850"/>
    </source>
</evidence>
<accession>A0A194SCA2</accession>
<feature type="non-terminal residue" evidence="3">
    <location>
        <position position="1"/>
    </location>
</feature>
<dbReference type="GO" id="GO:0005634">
    <property type="term" value="C:nucleus"/>
    <property type="evidence" value="ECO:0007669"/>
    <property type="project" value="TreeGrafter"/>
</dbReference>
<dbReference type="PANTHER" id="PTHR47558">
    <property type="entry name" value="HISTONE DEACETYLASE HOS3"/>
    <property type="match status" value="1"/>
</dbReference>
<dbReference type="STRING" id="578459.A0A194SCA2"/>
<feature type="region of interest" description="Disordered" evidence="1">
    <location>
        <begin position="20"/>
        <end position="42"/>
    </location>
</feature>
<evidence type="ECO:0000313" key="4">
    <source>
        <dbReference type="Proteomes" id="UP000053890"/>
    </source>
</evidence>
<dbReference type="AlphaFoldDB" id="A0A194SCA2"/>
<dbReference type="InterPro" id="IPR000286">
    <property type="entry name" value="HDACs"/>
</dbReference>
<feature type="region of interest" description="Disordered" evidence="1">
    <location>
        <begin position="109"/>
        <end position="164"/>
    </location>
</feature>
<dbReference type="InterPro" id="IPR023801">
    <property type="entry name" value="His_deacetylse_dom"/>
</dbReference>
<keyword evidence="4" id="KW-1185">Reference proteome</keyword>
<reference evidence="3 4" key="1">
    <citation type="journal article" date="2015" name="Front. Microbiol.">
        <title>Genome sequence of the plant growth promoting endophytic yeast Rhodotorula graminis WP1.</title>
        <authorList>
            <person name="Firrincieli A."/>
            <person name="Otillar R."/>
            <person name="Salamov A."/>
            <person name="Schmutz J."/>
            <person name="Khan Z."/>
            <person name="Redman R.S."/>
            <person name="Fleck N.D."/>
            <person name="Lindquist E."/>
            <person name="Grigoriev I.V."/>
            <person name="Doty S.L."/>
        </authorList>
    </citation>
    <scope>NUCLEOTIDE SEQUENCE [LARGE SCALE GENOMIC DNA]</scope>
    <source>
        <strain evidence="3 4">WP1</strain>
    </source>
</reference>
<organism evidence="3 4">
    <name type="scientific">Rhodotorula graminis (strain WP1)</name>
    <dbReference type="NCBI Taxonomy" id="578459"/>
    <lineage>
        <taxon>Eukaryota</taxon>
        <taxon>Fungi</taxon>
        <taxon>Dikarya</taxon>
        <taxon>Basidiomycota</taxon>
        <taxon>Pucciniomycotina</taxon>
        <taxon>Microbotryomycetes</taxon>
        <taxon>Sporidiobolales</taxon>
        <taxon>Sporidiobolaceae</taxon>
        <taxon>Rhodotorula</taxon>
    </lineage>
</organism>
<dbReference type="RefSeq" id="XP_018274281.1">
    <property type="nucleotide sequence ID" value="XM_018413768.1"/>
</dbReference>
<dbReference type="Gene3D" id="3.40.800.20">
    <property type="entry name" value="Histone deacetylase domain"/>
    <property type="match status" value="1"/>
</dbReference>
<dbReference type="InterPro" id="IPR037138">
    <property type="entry name" value="His_deacetylse_dom_sf"/>
</dbReference>
<sequence length="695" mass="71473">RLRAVKTGVAAAWARLDGARAGGGGGARGDDGPVSATGGAASARERAHEGGAEGLDALLEGLSLGGGAQSALPRATATATALEVVGGPFDILSTTATMRVDDAALRVVHPVPNRAPGDDGADGNDGWSTASSTPPAPPRPPPGDPSTSASPSSSRPPSSAPLPWPAQLQHLCRTSPTSLLVPPLFSEIPPHLPQGDLYLCPGSEGAIFGALGAACEGVDRVVEGAAGEGRRGFVAVRPPGHHCGESNPQGFCFVNNVAVAAAHAHIKHGINRVIILDIDLHHGNGTQEIVWRLNADAQRVVSEHDERALAAAAAAAASAARASPRKGPLQVMYGSVHDIWSYPCEDGDPTLVAAASLSLSGAHHQHISNVHLDAFSSEQQFHDELYPRYWDALGGRADEFCERTGAAGDETLVIVSAGFDASQHESAGMSRHGRNVPTSFYRRFARDAALLAERRAGGKVLGVLEGGYSDWALASGVGAFLCGLVGGEEGGEGEGDAGGSERDAWWAEGNLKKLDKACSVAKPRRGAPSSSSSSFAAKHTLVGASPADALSDPWLAQAVDIFTRIDEHTTLAPPAPRPSSTSAPAPPRQLRERKVRRNYAGLDDGSTPIPSPERERERVPAPARRGAPSSAAAMAAALAPPVPFVPSVQATTMAAAAPQVEGEGVGDDGQGATGQGRPAVRFTWRQGGFGGEPRA</sequence>